<dbReference type="GO" id="GO:0006302">
    <property type="term" value="P:double-strand break repair"/>
    <property type="evidence" value="ECO:0007669"/>
    <property type="project" value="TreeGrafter"/>
</dbReference>
<dbReference type="AlphaFoldDB" id="A0A512H9K7"/>
<dbReference type="GO" id="GO:0016887">
    <property type="term" value="F:ATP hydrolysis activity"/>
    <property type="evidence" value="ECO:0007669"/>
    <property type="project" value="InterPro"/>
</dbReference>
<protein>
    <submittedName>
        <fullName evidence="2">ATPase</fullName>
    </submittedName>
</protein>
<proteinExistence type="predicted"/>
<evidence type="ECO:0000313" key="3">
    <source>
        <dbReference type="Proteomes" id="UP000321567"/>
    </source>
</evidence>
<dbReference type="PANTHER" id="PTHR32182">
    <property type="entry name" value="DNA REPLICATION AND REPAIR PROTEIN RECF"/>
    <property type="match status" value="1"/>
</dbReference>
<organism evidence="2 3">
    <name type="scientific">Pararhodospirillum oryzae</name>
    <dbReference type="NCBI Taxonomy" id="478448"/>
    <lineage>
        <taxon>Bacteria</taxon>
        <taxon>Pseudomonadati</taxon>
        <taxon>Pseudomonadota</taxon>
        <taxon>Alphaproteobacteria</taxon>
        <taxon>Rhodospirillales</taxon>
        <taxon>Rhodospirillaceae</taxon>
        <taxon>Pararhodospirillum</taxon>
    </lineage>
</organism>
<dbReference type="Gene3D" id="3.40.50.300">
    <property type="entry name" value="P-loop containing nucleotide triphosphate hydrolases"/>
    <property type="match status" value="2"/>
</dbReference>
<dbReference type="GO" id="GO:0000731">
    <property type="term" value="P:DNA synthesis involved in DNA repair"/>
    <property type="evidence" value="ECO:0007669"/>
    <property type="project" value="TreeGrafter"/>
</dbReference>
<dbReference type="PIRSF" id="PIRSF029347">
    <property type="entry name" value="RecF"/>
    <property type="match status" value="1"/>
</dbReference>
<dbReference type="Pfam" id="PF13304">
    <property type="entry name" value="AAA_21"/>
    <property type="match status" value="1"/>
</dbReference>
<evidence type="ECO:0000259" key="1">
    <source>
        <dbReference type="Pfam" id="PF13304"/>
    </source>
</evidence>
<name>A0A512H9K7_9PROT</name>
<dbReference type="InterPro" id="IPR014555">
    <property type="entry name" value="RecF-like"/>
</dbReference>
<feature type="domain" description="ATPase AAA-type core" evidence="1">
    <location>
        <begin position="25"/>
        <end position="329"/>
    </location>
</feature>
<dbReference type="Proteomes" id="UP000321567">
    <property type="component" value="Unassembled WGS sequence"/>
</dbReference>
<dbReference type="GO" id="GO:0005524">
    <property type="term" value="F:ATP binding"/>
    <property type="evidence" value="ECO:0007669"/>
    <property type="project" value="InterPro"/>
</dbReference>
<keyword evidence="3" id="KW-1185">Reference proteome</keyword>
<dbReference type="RefSeq" id="WP_147164122.1">
    <property type="nucleotide sequence ID" value="NZ_BJZO01000061.1"/>
</dbReference>
<dbReference type="OrthoDB" id="9816534at2"/>
<dbReference type="InterPro" id="IPR027417">
    <property type="entry name" value="P-loop_NTPase"/>
</dbReference>
<sequence>MLLRRLHIQNFKSLRDVVFDDIPVLNVLVGPNGSGKSTVLDALAFVRAMVTGRAQDIPRADTVPFQGADPRVLSFDLDVEASPEEGAGRFRYAFSADIDGRGSPRFLEEEFKNINDEKKSFPRRINPGNGESFVSFNVQGRAVDMHVDVGKSALSFADSILYPEARSLVRFINEFYSVDLRPRPLLPLEGTGARTNRLDPAGANAHAVARYLLETHPAVFQRVCQRMTQRIPGLAGIEPLKMEDGRIALRFQDGTLKTPFLERDVSDGTMDLLAWLLILNDPEPPSLLCAEEPEGQINPHVLGDLAEDFQVFSEQAGQVFLTSHSPDFLNAMPLESIWILDKVHGETRVRRAAADPMLQALAAGGDLPGQMWMDGAFYRPGGRA</sequence>
<dbReference type="SUPFAM" id="SSF52540">
    <property type="entry name" value="P-loop containing nucleoside triphosphate hydrolases"/>
    <property type="match status" value="1"/>
</dbReference>
<comment type="caution">
    <text evidence="2">The sequence shown here is derived from an EMBL/GenBank/DDBJ whole genome shotgun (WGS) entry which is preliminary data.</text>
</comment>
<dbReference type="InterPro" id="IPR003959">
    <property type="entry name" value="ATPase_AAA_core"/>
</dbReference>
<gene>
    <name evidence="2" type="ORF">ROR02_22390</name>
</gene>
<dbReference type="PANTHER" id="PTHR32182:SF22">
    <property type="entry name" value="ATP-DEPENDENT ENDONUCLEASE, OLD FAMILY-RELATED"/>
    <property type="match status" value="1"/>
</dbReference>
<dbReference type="EMBL" id="BJZO01000061">
    <property type="protein sequence ID" value="GEO82108.1"/>
    <property type="molecule type" value="Genomic_DNA"/>
</dbReference>
<evidence type="ECO:0000313" key="2">
    <source>
        <dbReference type="EMBL" id="GEO82108.1"/>
    </source>
</evidence>
<accession>A0A512H9K7</accession>
<reference evidence="2 3" key="1">
    <citation type="submission" date="2019-07" db="EMBL/GenBank/DDBJ databases">
        <title>Whole genome shotgun sequence of Rhodospirillum oryzae NBRC 107573.</title>
        <authorList>
            <person name="Hosoyama A."/>
            <person name="Uohara A."/>
            <person name="Ohji S."/>
            <person name="Ichikawa N."/>
        </authorList>
    </citation>
    <scope>NUCLEOTIDE SEQUENCE [LARGE SCALE GENOMIC DNA]</scope>
    <source>
        <strain evidence="2 3">NBRC 107573</strain>
    </source>
</reference>